<evidence type="ECO:0000256" key="3">
    <source>
        <dbReference type="ARBA" id="ARBA00036406"/>
    </source>
</evidence>
<dbReference type="PROSITE" id="PS50263">
    <property type="entry name" value="CN_HYDROLASE"/>
    <property type="match status" value="1"/>
</dbReference>
<dbReference type="AlphaFoldDB" id="A0A7R7ZKL0"/>
<dbReference type="Gene3D" id="3.60.110.10">
    <property type="entry name" value="Carbon-nitrogen hydrolase"/>
    <property type="match status" value="1"/>
</dbReference>
<organism evidence="6 7">
    <name type="scientific">Aspergillus chevalieri</name>
    <name type="common">Eurotium chevalieri</name>
    <dbReference type="NCBI Taxonomy" id="182096"/>
    <lineage>
        <taxon>Eukaryota</taxon>
        <taxon>Fungi</taxon>
        <taxon>Dikarya</taxon>
        <taxon>Ascomycota</taxon>
        <taxon>Pezizomycotina</taxon>
        <taxon>Eurotiomycetes</taxon>
        <taxon>Eurotiomycetidae</taxon>
        <taxon>Eurotiales</taxon>
        <taxon>Aspergillaceae</taxon>
        <taxon>Aspergillus</taxon>
        <taxon>Aspergillus subgen. Aspergillus</taxon>
    </lineage>
</organism>
<reference evidence="6" key="1">
    <citation type="submission" date="2021-01" db="EMBL/GenBank/DDBJ databases">
        <authorList>
            <consortium name="Aspergillus chevalieri M1 genome sequencing consortium"/>
            <person name="Kazuki M."/>
            <person name="Futagami T."/>
        </authorList>
    </citation>
    <scope>NUCLEOTIDE SEQUENCE</scope>
    <source>
        <strain evidence="6">M1</strain>
    </source>
</reference>
<keyword evidence="2 6" id="KW-0378">Hydrolase</keyword>
<reference evidence="6" key="2">
    <citation type="submission" date="2021-02" db="EMBL/GenBank/DDBJ databases">
        <title>Aspergillus chevalieri M1 genome sequence.</title>
        <authorList>
            <person name="Kadooka C."/>
            <person name="Mori K."/>
            <person name="Futagami T."/>
        </authorList>
    </citation>
    <scope>NUCLEOTIDE SEQUENCE</scope>
    <source>
        <strain evidence="6">M1</strain>
    </source>
</reference>
<name>A0A7R7ZKL0_ASPCH</name>
<dbReference type="SUPFAM" id="SSF56317">
    <property type="entry name" value="Carbon-nitrogen hydrolase"/>
    <property type="match status" value="1"/>
</dbReference>
<dbReference type="RefSeq" id="XP_043133231.1">
    <property type="nucleotide sequence ID" value="XM_043284440.1"/>
</dbReference>
<dbReference type="EMBL" id="AP024417">
    <property type="protein sequence ID" value="BCR84709.1"/>
    <property type="molecule type" value="Genomic_DNA"/>
</dbReference>
<evidence type="ECO:0000256" key="2">
    <source>
        <dbReference type="ARBA" id="ARBA00022801"/>
    </source>
</evidence>
<dbReference type="InterPro" id="IPR044149">
    <property type="entry name" value="Nitrilases_CHs"/>
</dbReference>
<dbReference type="Pfam" id="PF00795">
    <property type="entry name" value="CN_hydrolase"/>
    <property type="match status" value="1"/>
</dbReference>
<dbReference type="GeneID" id="66979068"/>
<evidence type="ECO:0000259" key="5">
    <source>
        <dbReference type="PROSITE" id="PS50263"/>
    </source>
</evidence>
<evidence type="ECO:0000313" key="7">
    <source>
        <dbReference type="Proteomes" id="UP000637239"/>
    </source>
</evidence>
<evidence type="ECO:0000256" key="1">
    <source>
        <dbReference type="ARBA" id="ARBA00008129"/>
    </source>
</evidence>
<dbReference type="CDD" id="cd07564">
    <property type="entry name" value="nitrilases_CHs"/>
    <property type="match status" value="1"/>
</dbReference>
<dbReference type="InterPro" id="IPR003010">
    <property type="entry name" value="C-N_Hydrolase"/>
</dbReference>
<dbReference type="PROSITE" id="PS00921">
    <property type="entry name" value="NITRIL_CHT_2"/>
    <property type="match status" value="1"/>
</dbReference>
<feature type="domain" description="CN hydrolase" evidence="5">
    <location>
        <begin position="1"/>
        <end position="217"/>
    </location>
</feature>
<evidence type="ECO:0000256" key="4">
    <source>
        <dbReference type="ARBA" id="ARBA00039045"/>
    </source>
</evidence>
<comment type="similarity">
    <text evidence="1">Belongs to the carbon-nitrogen hydrolase superfamily. Nitrilase family.</text>
</comment>
<evidence type="ECO:0000313" key="6">
    <source>
        <dbReference type="EMBL" id="BCR84709.1"/>
    </source>
</evidence>
<gene>
    <name evidence="6" type="primary">NIT2_3</name>
    <name evidence="6" type="ORF">ACHE_20167A</name>
</gene>
<dbReference type="EC" id="3.5.5.1" evidence="4"/>
<dbReference type="PANTHER" id="PTHR46044">
    <property type="entry name" value="NITRILASE"/>
    <property type="match status" value="1"/>
</dbReference>
<dbReference type="InterPro" id="IPR036526">
    <property type="entry name" value="C-N_Hydrolase_sf"/>
</dbReference>
<proteinExistence type="inferred from homology"/>
<protein>
    <recommendedName>
        <fullName evidence="4">nitrilase</fullName>
        <ecNumber evidence="4">3.5.5.1</ecNumber>
    </recommendedName>
</protein>
<comment type="catalytic activity">
    <reaction evidence="3">
        <text>a nitrile + 2 H2O = a carboxylate + NH4(+)</text>
        <dbReference type="Rhea" id="RHEA:21724"/>
        <dbReference type="ChEBI" id="CHEBI:15377"/>
        <dbReference type="ChEBI" id="CHEBI:18379"/>
        <dbReference type="ChEBI" id="CHEBI:28938"/>
        <dbReference type="ChEBI" id="CHEBI:29067"/>
        <dbReference type="EC" id="3.5.5.1"/>
    </reaction>
</comment>
<sequence length="254" mass="28159">MERSVAYIRNSLRYGSPEMEKIRTCALENKINVVLGFSENYHGSLYIAQCIITDTGEIKAKRRKLKPTHMERTVFGDCTGDSLLNVVDTSVGRVGALSCWEHINPLLKYHTYHQRELFHVAAWPPVHHHSGGSEFFSMSLEGTRILAQTYAIESSTFVIHTTALIAEKGIKAMGTGEGTLMNIPGGGSSAIFGPDGRQLTEDLPEDEENLVIAEVSPDKVLETRCFVDSCGHYSRPDLLWLGVDLEAKKHVRGV</sequence>
<dbReference type="PANTHER" id="PTHR46044:SF14">
    <property type="entry name" value="ARYLACETONITRILASE"/>
    <property type="match status" value="1"/>
</dbReference>
<dbReference type="GO" id="GO:0000257">
    <property type="term" value="F:nitrilase activity"/>
    <property type="evidence" value="ECO:0007669"/>
    <property type="project" value="UniProtKB-EC"/>
</dbReference>
<dbReference type="KEGG" id="ache:ACHE_20167A"/>
<dbReference type="GO" id="GO:0016836">
    <property type="term" value="F:hydro-lyase activity"/>
    <property type="evidence" value="ECO:0007669"/>
    <property type="project" value="UniProtKB-ARBA"/>
</dbReference>
<accession>A0A7R7ZKL0</accession>
<keyword evidence="7" id="KW-1185">Reference proteome</keyword>
<dbReference type="InterPro" id="IPR000132">
    <property type="entry name" value="Nitrilase/CN_hydratase_CS"/>
</dbReference>
<dbReference type="Proteomes" id="UP000637239">
    <property type="component" value="Chromosome 2"/>
</dbReference>